<evidence type="ECO:0000256" key="1">
    <source>
        <dbReference type="ARBA" id="ARBA00012513"/>
    </source>
</evidence>
<dbReference type="Gene3D" id="3.30.200.20">
    <property type="entry name" value="Phosphorylase Kinase, domain 1"/>
    <property type="match status" value="1"/>
</dbReference>
<dbReference type="EMBL" id="CM007381">
    <property type="protein sequence ID" value="ONK78937.1"/>
    <property type="molecule type" value="Genomic_DNA"/>
</dbReference>
<evidence type="ECO:0000259" key="10">
    <source>
        <dbReference type="PROSITE" id="PS50011"/>
    </source>
</evidence>
<evidence type="ECO:0000313" key="11">
    <source>
        <dbReference type="EMBL" id="ONK78937.1"/>
    </source>
</evidence>
<dbReference type="InterPro" id="IPR017441">
    <property type="entry name" value="Protein_kinase_ATP_BS"/>
</dbReference>
<comment type="catalytic activity">
    <reaction evidence="8">
        <text>L-seryl-[protein] + ATP = O-phospho-L-seryl-[protein] + ADP + H(+)</text>
        <dbReference type="Rhea" id="RHEA:17989"/>
        <dbReference type="Rhea" id="RHEA-COMP:9863"/>
        <dbReference type="Rhea" id="RHEA-COMP:11604"/>
        <dbReference type="ChEBI" id="CHEBI:15378"/>
        <dbReference type="ChEBI" id="CHEBI:29999"/>
        <dbReference type="ChEBI" id="CHEBI:30616"/>
        <dbReference type="ChEBI" id="CHEBI:83421"/>
        <dbReference type="ChEBI" id="CHEBI:456216"/>
        <dbReference type="EC" id="2.7.11.1"/>
    </reaction>
</comment>
<dbReference type="Gene3D" id="1.10.510.10">
    <property type="entry name" value="Transferase(Phosphotransferase) domain 1"/>
    <property type="match status" value="1"/>
</dbReference>
<accession>A0A5P1FNC8</accession>
<keyword evidence="3" id="KW-0808">Transferase</keyword>
<feature type="binding site" evidence="9">
    <location>
        <position position="269"/>
    </location>
    <ligand>
        <name>ATP</name>
        <dbReference type="ChEBI" id="CHEBI:30616"/>
    </ligand>
</feature>
<dbReference type="GO" id="GO:0004674">
    <property type="term" value="F:protein serine/threonine kinase activity"/>
    <property type="evidence" value="ECO:0007669"/>
    <property type="project" value="UniProtKB-KW"/>
</dbReference>
<gene>
    <name evidence="11" type="ORF">A4U43_C01F1180</name>
</gene>
<evidence type="ECO:0000256" key="3">
    <source>
        <dbReference type="ARBA" id="ARBA00022679"/>
    </source>
</evidence>
<evidence type="ECO:0000256" key="6">
    <source>
        <dbReference type="ARBA" id="ARBA00022840"/>
    </source>
</evidence>
<dbReference type="GO" id="GO:0005524">
    <property type="term" value="F:ATP binding"/>
    <property type="evidence" value="ECO:0007669"/>
    <property type="project" value="UniProtKB-UniRule"/>
</dbReference>
<keyword evidence="5" id="KW-0418">Kinase</keyword>
<organism evidence="11 12">
    <name type="scientific">Asparagus officinalis</name>
    <name type="common">Garden asparagus</name>
    <dbReference type="NCBI Taxonomy" id="4686"/>
    <lineage>
        <taxon>Eukaryota</taxon>
        <taxon>Viridiplantae</taxon>
        <taxon>Streptophyta</taxon>
        <taxon>Embryophyta</taxon>
        <taxon>Tracheophyta</taxon>
        <taxon>Spermatophyta</taxon>
        <taxon>Magnoliopsida</taxon>
        <taxon>Liliopsida</taxon>
        <taxon>Asparagales</taxon>
        <taxon>Asparagaceae</taxon>
        <taxon>Asparagoideae</taxon>
        <taxon>Asparagus</taxon>
    </lineage>
</organism>
<dbReference type="Gramene" id="ONK78937">
    <property type="protein sequence ID" value="ONK78937"/>
    <property type="gene ID" value="A4U43_C01F1180"/>
</dbReference>
<evidence type="ECO:0000313" key="12">
    <source>
        <dbReference type="Proteomes" id="UP000243459"/>
    </source>
</evidence>
<dbReference type="AlphaFoldDB" id="A0A5P1FNC8"/>
<proteinExistence type="predicted"/>
<keyword evidence="2" id="KW-0723">Serine/threonine-protein kinase</keyword>
<dbReference type="PANTHER" id="PTHR46008">
    <property type="entry name" value="LEAF RUST 10 DISEASE-RESISTANCE LOCUS RECEPTOR-LIKE PROTEIN KINASE-LIKE 1.4"/>
    <property type="match status" value="1"/>
</dbReference>
<dbReference type="InterPro" id="IPR008271">
    <property type="entry name" value="Ser/Thr_kinase_AS"/>
</dbReference>
<comment type="catalytic activity">
    <reaction evidence="7">
        <text>L-threonyl-[protein] + ATP = O-phospho-L-threonyl-[protein] + ADP + H(+)</text>
        <dbReference type="Rhea" id="RHEA:46608"/>
        <dbReference type="Rhea" id="RHEA-COMP:11060"/>
        <dbReference type="Rhea" id="RHEA-COMP:11605"/>
        <dbReference type="ChEBI" id="CHEBI:15378"/>
        <dbReference type="ChEBI" id="CHEBI:30013"/>
        <dbReference type="ChEBI" id="CHEBI:30616"/>
        <dbReference type="ChEBI" id="CHEBI:61977"/>
        <dbReference type="ChEBI" id="CHEBI:456216"/>
        <dbReference type="EC" id="2.7.11.1"/>
    </reaction>
</comment>
<dbReference type="PANTHER" id="PTHR46008:SF48">
    <property type="entry name" value="PROTEIN KINASE DOMAIN-CONTAINING PROTEIN"/>
    <property type="match status" value="1"/>
</dbReference>
<evidence type="ECO:0000256" key="9">
    <source>
        <dbReference type="PROSITE-ProRule" id="PRU10141"/>
    </source>
</evidence>
<evidence type="ECO:0000256" key="7">
    <source>
        <dbReference type="ARBA" id="ARBA00047899"/>
    </source>
</evidence>
<keyword evidence="12" id="KW-1185">Reference proteome</keyword>
<dbReference type="SMART" id="SM00220">
    <property type="entry name" value="S_TKc"/>
    <property type="match status" value="1"/>
</dbReference>
<sequence>MLSEQMSRNPINIYAAGIWHADIEQYAPMSSNSVETHLGVCGSDRVGFVKSSDGYQLFVNEKRVEDQFLICEALGFYFGRGCLFDAEEWGSIWEKHCDRKFSRQSAISANFRQVEGRKLLQRTPANTSISNQLHRKDQQEEKTLAPATMALAIPGAFLLCCALMCPCFYAKKKESSEQNIMSTEMDLNSVSTLEEKTPASPLGVPLSPSRFAMSPQLNRMGSIHLSVSQIMKATHDFSPSLKLGEGTFGTVYKAVLPNGQIVAVKRAKKEQFSSLRDEFSNEVELLRKIDHRNLVKLLGYTEKGNERIVITEYVPNGTLREHLDGQHGKILDFNQRLEIAIDVAHALTYLHLYAEKPIIHRDVKSSNIMLTESFRGKVSDLGFARIGPTEAEQTHILTQVKGTAGYLDPEYLKTYKLTSKSDVFSFGILLIEILSARRPVELKKSNNERITVRWAFKNYNEGHGMAILDPMLKEAVDGEVVMKMLDLAFQCSAPTRADRPEMKEVGEKLWEIRKLYGRTRRGR</sequence>
<keyword evidence="4 9" id="KW-0547">Nucleotide-binding</keyword>
<dbReference type="PROSITE" id="PS50011">
    <property type="entry name" value="PROTEIN_KINASE_DOM"/>
    <property type="match status" value="1"/>
</dbReference>
<dbReference type="Pfam" id="PF07714">
    <property type="entry name" value="PK_Tyr_Ser-Thr"/>
    <property type="match status" value="1"/>
</dbReference>
<reference evidence="12" key="1">
    <citation type="journal article" date="2017" name="Nat. Commun.">
        <title>The asparagus genome sheds light on the origin and evolution of a young Y chromosome.</title>
        <authorList>
            <person name="Harkess A."/>
            <person name="Zhou J."/>
            <person name="Xu C."/>
            <person name="Bowers J.E."/>
            <person name="Van der Hulst R."/>
            <person name="Ayyampalayam S."/>
            <person name="Mercati F."/>
            <person name="Riccardi P."/>
            <person name="McKain M.R."/>
            <person name="Kakrana A."/>
            <person name="Tang H."/>
            <person name="Ray J."/>
            <person name="Groenendijk J."/>
            <person name="Arikit S."/>
            <person name="Mathioni S.M."/>
            <person name="Nakano M."/>
            <person name="Shan H."/>
            <person name="Telgmann-Rauber A."/>
            <person name="Kanno A."/>
            <person name="Yue Z."/>
            <person name="Chen H."/>
            <person name="Li W."/>
            <person name="Chen Y."/>
            <person name="Xu X."/>
            <person name="Zhang Y."/>
            <person name="Luo S."/>
            <person name="Chen H."/>
            <person name="Gao J."/>
            <person name="Mao Z."/>
            <person name="Pires J.C."/>
            <person name="Luo M."/>
            <person name="Kudrna D."/>
            <person name="Wing R.A."/>
            <person name="Meyers B.C."/>
            <person name="Yi K."/>
            <person name="Kong H."/>
            <person name="Lavrijsen P."/>
            <person name="Sunseri F."/>
            <person name="Falavigna A."/>
            <person name="Ye Y."/>
            <person name="Leebens-Mack J.H."/>
            <person name="Chen G."/>
        </authorList>
    </citation>
    <scope>NUCLEOTIDE SEQUENCE [LARGE SCALE GENOMIC DNA]</scope>
    <source>
        <strain evidence="12">cv. DH0086</strain>
    </source>
</reference>
<feature type="domain" description="Protein kinase" evidence="10">
    <location>
        <begin position="237"/>
        <end position="511"/>
    </location>
</feature>
<evidence type="ECO:0000256" key="8">
    <source>
        <dbReference type="ARBA" id="ARBA00048679"/>
    </source>
</evidence>
<dbReference type="CDD" id="cd14066">
    <property type="entry name" value="STKc_IRAK"/>
    <property type="match status" value="1"/>
</dbReference>
<dbReference type="OMA" id="DVLMKMF"/>
<dbReference type="InterPro" id="IPR000719">
    <property type="entry name" value="Prot_kinase_dom"/>
</dbReference>
<evidence type="ECO:0000256" key="4">
    <source>
        <dbReference type="ARBA" id="ARBA00022741"/>
    </source>
</evidence>
<dbReference type="EC" id="2.7.11.1" evidence="1"/>
<protein>
    <recommendedName>
        <fullName evidence="1">non-specific serine/threonine protein kinase</fullName>
        <ecNumber evidence="1">2.7.11.1</ecNumber>
    </recommendedName>
</protein>
<keyword evidence="6 9" id="KW-0067">ATP-binding</keyword>
<dbReference type="PROSITE" id="PS00107">
    <property type="entry name" value="PROTEIN_KINASE_ATP"/>
    <property type="match status" value="1"/>
</dbReference>
<dbReference type="Proteomes" id="UP000243459">
    <property type="component" value="Chromosome 1"/>
</dbReference>
<name>A0A5P1FNC8_ASPOF</name>
<dbReference type="FunFam" id="1.10.510.10:FF:000300">
    <property type="entry name" value="Calmodulin-binding receptor-like cytoplasmic kinase 3"/>
    <property type="match status" value="1"/>
</dbReference>
<evidence type="ECO:0000256" key="2">
    <source>
        <dbReference type="ARBA" id="ARBA00022527"/>
    </source>
</evidence>
<evidence type="ECO:0000256" key="5">
    <source>
        <dbReference type="ARBA" id="ARBA00022777"/>
    </source>
</evidence>
<dbReference type="PROSITE" id="PS00108">
    <property type="entry name" value="PROTEIN_KINASE_ST"/>
    <property type="match status" value="1"/>
</dbReference>
<dbReference type="SUPFAM" id="SSF56112">
    <property type="entry name" value="Protein kinase-like (PK-like)"/>
    <property type="match status" value="1"/>
</dbReference>
<dbReference type="InterPro" id="IPR001245">
    <property type="entry name" value="Ser-Thr/Tyr_kinase_cat_dom"/>
</dbReference>
<dbReference type="InterPro" id="IPR011009">
    <property type="entry name" value="Kinase-like_dom_sf"/>
</dbReference>